<proteinExistence type="predicted"/>
<comment type="caution">
    <text evidence="3">The sequence shown here is derived from an EMBL/GenBank/DDBJ whole genome shotgun (WGS) entry which is preliminary data.</text>
</comment>
<reference evidence="3 4" key="1">
    <citation type="submission" date="2024-02" db="EMBL/GenBank/DDBJ databases">
        <title>De novo assembly and annotation of 12 fungi associated with fruit tree decline syndrome in Ontario, Canada.</title>
        <authorList>
            <person name="Sulman M."/>
            <person name="Ellouze W."/>
            <person name="Ilyukhin E."/>
        </authorList>
    </citation>
    <scope>NUCLEOTIDE SEQUENCE [LARGE SCALE GENOMIC DNA]</scope>
    <source>
        <strain evidence="3 4">M11/M66-122</strain>
    </source>
</reference>
<feature type="region of interest" description="Disordered" evidence="1">
    <location>
        <begin position="126"/>
        <end position="209"/>
    </location>
</feature>
<dbReference type="Proteomes" id="UP001320420">
    <property type="component" value="Unassembled WGS sequence"/>
</dbReference>
<dbReference type="InterPro" id="IPR048400">
    <property type="entry name" value="SLS1_N"/>
</dbReference>
<protein>
    <recommendedName>
        <fullName evidence="2">SLS1 N-terminal domain-containing protein</fullName>
    </recommendedName>
</protein>
<evidence type="ECO:0000259" key="2">
    <source>
        <dbReference type="Pfam" id="PF20776"/>
    </source>
</evidence>
<gene>
    <name evidence="3" type="ORF">SLS62_007651</name>
</gene>
<dbReference type="EMBL" id="JAKJXP020000064">
    <property type="protein sequence ID" value="KAK7750461.1"/>
    <property type="molecule type" value="Genomic_DNA"/>
</dbReference>
<keyword evidence="4" id="KW-1185">Reference proteome</keyword>
<evidence type="ECO:0000256" key="1">
    <source>
        <dbReference type="SAM" id="MobiDB-lite"/>
    </source>
</evidence>
<feature type="compositionally biased region" description="Basic and acidic residues" evidence="1">
    <location>
        <begin position="19"/>
        <end position="30"/>
    </location>
</feature>
<dbReference type="Pfam" id="PF20776">
    <property type="entry name" value="SLS1_N"/>
    <property type="match status" value="1"/>
</dbReference>
<dbReference type="AlphaFoldDB" id="A0AAN9UMF6"/>
<name>A0AAN9UMF6_9PEZI</name>
<organism evidence="3 4">
    <name type="scientific">Diatrype stigma</name>
    <dbReference type="NCBI Taxonomy" id="117547"/>
    <lineage>
        <taxon>Eukaryota</taxon>
        <taxon>Fungi</taxon>
        <taxon>Dikarya</taxon>
        <taxon>Ascomycota</taxon>
        <taxon>Pezizomycotina</taxon>
        <taxon>Sordariomycetes</taxon>
        <taxon>Xylariomycetidae</taxon>
        <taxon>Xylariales</taxon>
        <taxon>Diatrypaceae</taxon>
        <taxon>Diatrype</taxon>
    </lineage>
</organism>
<evidence type="ECO:0000313" key="4">
    <source>
        <dbReference type="Proteomes" id="UP001320420"/>
    </source>
</evidence>
<accession>A0AAN9UMF6</accession>
<feature type="region of interest" description="Disordered" evidence="1">
    <location>
        <begin position="1"/>
        <end position="101"/>
    </location>
</feature>
<evidence type="ECO:0000313" key="3">
    <source>
        <dbReference type="EMBL" id="KAK7750461.1"/>
    </source>
</evidence>
<feature type="domain" description="SLS1 N-terminal" evidence="2">
    <location>
        <begin position="292"/>
        <end position="414"/>
    </location>
</feature>
<sequence length="499" mass="56500">MPCVAAPLNRRRPIPSTRSIRDIRDPRDIRCFATESTAPASDPEHPRKDDDEGAEQGSSQDQGQPQVYAEAEAEAEAEARDLDQALDQDQSPDQDPAPGQIQTSDQYQALQDQFPEQNLASEQYQGPDQDQYQDHNPAPDQYEASDQDRYQDQVPDQIPTQPLHDGPSGLTDEAFYSKFFPDDPVDNRHQPRKHFHRAPPNPQGSVGFMRPNIITGANILNLNKSKGRKHRVGNRILTEDSARLGPEMLGEVAHAIVMRESIRQKIERETMPEIDSTPAKIADLLEKQKKPVGVEETRAHIDGLRPVTDTSIPMQEFRRLQNLLVDGFLNHQLRDYINFCRKREKAARASTKKGEGADKEAYQWVHSISPWVPLKGDAALPEGVDRGFYGSLPESSPKQKMAAQILRECWQLSIAELSNALGETRVVIRNYEFVLLMREHPLSLTIVDLSLPRILSYFLRSLLPFTFSFFQSLTRLLRPSCRWKTTFYGQDRPDMAGSG</sequence>